<protein>
    <submittedName>
        <fullName evidence="2">Uncharacterized protein</fullName>
    </submittedName>
</protein>
<evidence type="ECO:0000313" key="3">
    <source>
        <dbReference type="Proteomes" id="UP000008022"/>
    </source>
</evidence>
<accession>A0A0E0PQ77</accession>
<dbReference type="Proteomes" id="UP000008022">
    <property type="component" value="Unassembled WGS sequence"/>
</dbReference>
<evidence type="ECO:0000313" key="2">
    <source>
        <dbReference type="EnsemblPlants" id="ORUFI05G24880.1"/>
    </source>
</evidence>
<dbReference type="EnsemblPlants" id="ORUFI05G24880.1">
    <property type="protein sequence ID" value="ORUFI05G24880.1"/>
    <property type="gene ID" value="ORUFI05G24880"/>
</dbReference>
<dbReference type="Gramene" id="ORUFI05G24880.1">
    <property type="protein sequence ID" value="ORUFI05G24880.1"/>
    <property type="gene ID" value="ORUFI05G24880"/>
</dbReference>
<dbReference type="AlphaFoldDB" id="A0A0E0PQ77"/>
<feature type="region of interest" description="Disordered" evidence="1">
    <location>
        <begin position="77"/>
        <end position="106"/>
    </location>
</feature>
<organism evidence="2 3">
    <name type="scientific">Oryza rufipogon</name>
    <name type="common">Brownbeard rice</name>
    <name type="synonym">Asian wild rice</name>
    <dbReference type="NCBI Taxonomy" id="4529"/>
    <lineage>
        <taxon>Eukaryota</taxon>
        <taxon>Viridiplantae</taxon>
        <taxon>Streptophyta</taxon>
        <taxon>Embryophyta</taxon>
        <taxon>Tracheophyta</taxon>
        <taxon>Spermatophyta</taxon>
        <taxon>Magnoliopsida</taxon>
        <taxon>Liliopsida</taxon>
        <taxon>Poales</taxon>
        <taxon>Poaceae</taxon>
        <taxon>BOP clade</taxon>
        <taxon>Oryzoideae</taxon>
        <taxon>Oryzeae</taxon>
        <taxon>Oryzinae</taxon>
        <taxon>Oryza</taxon>
    </lineage>
</organism>
<name>A0A0E0PQ77_ORYRU</name>
<proteinExistence type="predicted"/>
<feature type="compositionally biased region" description="Low complexity" evidence="1">
    <location>
        <begin position="77"/>
        <end position="91"/>
    </location>
</feature>
<reference evidence="2" key="2">
    <citation type="submission" date="2015-06" db="UniProtKB">
        <authorList>
            <consortium name="EnsemblPlants"/>
        </authorList>
    </citation>
    <scope>IDENTIFICATION</scope>
</reference>
<reference evidence="3" key="1">
    <citation type="submission" date="2013-06" db="EMBL/GenBank/DDBJ databases">
        <authorList>
            <person name="Zhao Q."/>
        </authorList>
    </citation>
    <scope>NUCLEOTIDE SEQUENCE</scope>
    <source>
        <strain evidence="3">cv. W1943</strain>
    </source>
</reference>
<sequence>MIRDDPLCLIGDSTRLLLRGDTFALNYALSDLVVTVSQLRTPFSKLLFSKSLMNSSNATSEDPASLMASNAISAATSSASTQNMSSRSASTAGSERRNSRSTGLASRSVSRLRLTWCAPGSGLAGAGRMRNVTEGLPAARRAIASADMASLLGGSITATMTPRPRRRRCLASSTMGFRWPTPSDGNSTKVFVVMARCCSELPIKRDVKKTETNALKSDSHKYI</sequence>
<keyword evidence="3" id="KW-1185">Reference proteome</keyword>
<dbReference type="HOGENOM" id="CLU_1241837_0_0_1"/>
<evidence type="ECO:0000256" key="1">
    <source>
        <dbReference type="SAM" id="MobiDB-lite"/>
    </source>
</evidence>